<evidence type="ECO:0000313" key="4">
    <source>
        <dbReference type="EMBL" id="PIU03539.1"/>
    </source>
</evidence>
<dbReference type="InterPro" id="IPR003586">
    <property type="entry name" value="Hint_dom_C"/>
</dbReference>
<dbReference type="Gene3D" id="3.10.28.10">
    <property type="entry name" value="Homing endonucleases"/>
    <property type="match status" value="1"/>
</dbReference>
<dbReference type="CDD" id="cd00081">
    <property type="entry name" value="Hint"/>
    <property type="match status" value="1"/>
</dbReference>
<dbReference type="SUPFAM" id="SSF89550">
    <property type="entry name" value="PHP domain-like"/>
    <property type="match status" value="1"/>
</dbReference>
<evidence type="ECO:0000313" key="5">
    <source>
        <dbReference type="Proteomes" id="UP000228996"/>
    </source>
</evidence>
<dbReference type="Gene3D" id="3.20.20.140">
    <property type="entry name" value="Metal-dependent hydrolases"/>
    <property type="match status" value="1"/>
</dbReference>
<dbReference type="InterPro" id="IPR006141">
    <property type="entry name" value="Intein_N"/>
</dbReference>
<dbReference type="GO" id="GO:0016539">
    <property type="term" value="P:intein-mediated protein splicing"/>
    <property type="evidence" value="ECO:0007669"/>
    <property type="project" value="InterPro"/>
</dbReference>
<dbReference type="InterPro" id="IPR030934">
    <property type="entry name" value="Intein_C"/>
</dbReference>
<dbReference type="InterPro" id="IPR036844">
    <property type="entry name" value="Hint_dom_sf"/>
</dbReference>
<dbReference type="SUPFAM" id="SSF51294">
    <property type="entry name" value="Hedgehog/intein (Hint) domain"/>
    <property type="match status" value="1"/>
</dbReference>
<dbReference type="InterPro" id="IPR004042">
    <property type="entry name" value="Intein_endonuc_central"/>
</dbReference>
<dbReference type="Proteomes" id="UP000228996">
    <property type="component" value="Unassembled WGS sequence"/>
</dbReference>
<dbReference type="InterPro" id="IPR016195">
    <property type="entry name" value="Pol/histidinol_Pase-like"/>
</dbReference>
<dbReference type="Gene3D" id="2.170.16.10">
    <property type="entry name" value="Hedgehog/Intein (Hint) domain"/>
    <property type="match status" value="1"/>
</dbReference>
<dbReference type="PROSITE" id="PS50818">
    <property type="entry name" value="INTEIN_C_TER"/>
    <property type="match status" value="1"/>
</dbReference>
<keyword evidence="1" id="KW-0068">Autocatalytic cleavage</keyword>
<feature type="domain" description="DOD-type homing endonuclease" evidence="3">
    <location>
        <begin position="300"/>
        <end position="431"/>
    </location>
</feature>
<dbReference type="InterPro" id="IPR027434">
    <property type="entry name" value="Homing_endonucl"/>
</dbReference>
<dbReference type="SMART" id="SM00305">
    <property type="entry name" value="HintC"/>
    <property type="match status" value="1"/>
</dbReference>
<dbReference type="AlphaFoldDB" id="A0A2M6XD11"/>
<dbReference type="EMBL" id="PEYO01000016">
    <property type="protein sequence ID" value="PIU03539.1"/>
    <property type="molecule type" value="Genomic_DNA"/>
</dbReference>
<dbReference type="InterPro" id="IPR006142">
    <property type="entry name" value="INTEIN"/>
</dbReference>
<dbReference type="PROSITE" id="PS50817">
    <property type="entry name" value="INTEIN_N_TER"/>
    <property type="match status" value="1"/>
</dbReference>
<sequence length="848" mass="97962">MKLISDLHFHSKYSRAVSQQMILPEIAEWARIKGIDLITTADFTHPVWFREIKAGLEEVGGGIYQLRGEKLEAGSPYRVNGRKPKFILTTEISCIFSQGGKGRRIHLVVMAPSISEAEKINSALGKRGNLLSDGRPILGMSARDLTVLVLETSPEALIIPAHCLLPETYLHTKNGVTRIDEIQEKDLVYTHKGRLQKVTSVLKRNYHGKIYHVKLFYFPLGIKTTEEHPFYAIKTKKKCKSTNGFCKSSCSDKKFCRKKDYLKYKPEWILAKDLENSDVLLYPRIKQIRDNKFSEDYYRLIGYYLAEGYTDNRDSIGFCFSEKETDYIEDVKYLMKEVFKLDYCREYQRKNTKGKELTFFSKNLSNEFGRLFYSSKTERKTFTKCLPSWMLFLPLNKQKEIIKGWWRGDDGYTSSRLLMNQMKIILLRLGIIPSIRIDSIQDHLRRGNHQLGKRTITAQHDSYYFSNLSFFEDKFNLLSEKEFEKFKTKMERKHGWMDKNYIYIPIREIQTEDYKGDVYNLEVEKDNSYLTEFTAVHNCWTPWFSLYGSESGFDSINECFGDMAKNIFAVETGLSSSPEMNWRIGELDNRSIISNSDAHSGAKLGREATVFEIGDTKELTYQIIRKAIVNQRAEEQFSDNRSLNQISRSTDILPHISHTLEFYPEEGKYHYTGHRNCNIRQSPEETKTKGEICPVCGKGLTVGVMHRVEQLATREITTNNIQQRIDEYGVKWIGYENRPPYAMLVPLLEILAESLESTTFSQKTLIEYKKLTENFGGEFNVLLQTKPEEIEKLSGERVAEGIKKVRSGNIVVEPGYDGVFGVVKIWGQEGDVGNKGDEEKSLEQMTLL</sequence>
<dbReference type="PRINTS" id="PR00379">
    <property type="entry name" value="INTEIN"/>
</dbReference>
<evidence type="ECO:0000256" key="1">
    <source>
        <dbReference type="ARBA" id="ARBA00022813"/>
    </source>
</evidence>
<dbReference type="PANTHER" id="PTHR40084">
    <property type="entry name" value="PHOSPHOHYDROLASE, PHP FAMILY"/>
    <property type="match status" value="1"/>
</dbReference>
<proteinExistence type="predicted"/>
<dbReference type="PROSITE" id="PS50819">
    <property type="entry name" value="INTEIN_ENDONUCLEASE"/>
    <property type="match status" value="1"/>
</dbReference>
<keyword evidence="2" id="KW-0651">Protein splicing</keyword>
<organism evidence="4 5">
    <name type="scientific">Candidatus Shapirobacteria bacterium CG08_land_8_20_14_0_20_39_18</name>
    <dbReference type="NCBI Taxonomy" id="1974883"/>
    <lineage>
        <taxon>Bacteria</taxon>
        <taxon>Candidatus Shapironibacteriota</taxon>
    </lineage>
</organism>
<gene>
    <name evidence="4" type="ORF">COT44_02840</name>
</gene>
<name>A0A2M6XD11_9BACT</name>
<accession>A0A2M6XD11</accession>
<dbReference type="NCBIfam" id="TIGR01443">
    <property type="entry name" value="intein_Cterm"/>
    <property type="match status" value="1"/>
</dbReference>
<dbReference type="PANTHER" id="PTHR40084:SF1">
    <property type="entry name" value="PHOSPHOTRANSFERASE"/>
    <property type="match status" value="1"/>
</dbReference>
<evidence type="ECO:0000259" key="3">
    <source>
        <dbReference type="PROSITE" id="PS50819"/>
    </source>
</evidence>
<dbReference type="GO" id="GO:0004519">
    <property type="term" value="F:endonuclease activity"/>
    <property type="evidence" value="ECO:0007669"/>
    <property type="project" value="InterPro"/>
</dbReference>
<protein>
    <recommendedName>
        <fullName evidence="3">DOD-type homing endonuclease domain-containing protein</fullName>
    </recommendedName>
</protein>
<evidence type="ECO:0000256" key="2">
    <source>
        <dbReference type="ARBA" id="ARBA00023000"/>
    </source>
</evidence>
<dbReference type="SMART" id="SM00306">
    <property type="entry name" value="HintN"/>
    <property type="match status" value="1"/>
</dbReference>
<dbReference type="CDD" id="cd19067">
    <property type="entry name" value="PfuEndoQ-like"/>
    <property type="match status" value="1"/>
</dbReference>
<comment type="caution">
    <text evidence="4">The sequence shown here is derived from an EMBL/GenBank/DDBJ whole genome shotgun (WGS) entry which is preliminary data.</text>
</comment>
<dbReference type="InterPro" id="IPR003587">
    <property type="entry name" value="Hint_dom_N"/>
</dbReference>
<reference evidence="5" key="1">
    <citation type="submission" date="2017-09" db="EMBL/GenBank/DDBJ databases">
        <title>Depth-based differentiation of microbial function through sediment-hosted aquifers and enrichment of novel symbionts in the deep terrestrial subsurface.</title>
        <authorList>
            <person name="Probst A.J."/>
            <person name="Ladd B."/>
            <person name="Jarett J.K."/>
            <person name="Geller-Mcgrath D.E."/>
            <person name="Sieber C.M.K."/>
            <person name="Emerson J.B."/>
            <person name="Anantharaman K."/>
            <person name="Thomas B.C."/>
            <person name="Malmstrom R."/>
            <person name="Stieglmeier M."/>
            <person name="Klingl A."/>
            <person name="Woyke T."/>
            <person name="Ryan C.M."/>
            <person name="Banfield J.F."/>
        </authorList>
    </citation>
    <scope>NUCLEOTIDE SEQUENCE [LARGE SCALE GENOMIC DNA]</scope>
</reference>